<comment type="subcellular location">
    <subcellularLocation>
        <location evidence="1">Nucleus</location>
    </subcellularLocation>
</comment>
<evidence type="ECO:0000256" key="9">
    <source>
        <dbReference type="ARBA" id="ARBA00033309"/>
    </source>
</evidence>
<dbReference type="GO" id="GO:0031515">
    <property type="term" value="C:tRNA (m1A) methyltransferase complex"/>
    <property type="evidence" value="ECO:0007669"/>
    <property type="project" value="InterPro"/>
</dbReference>
<dbReference type="EC" id="2.1.1.220" evidence="2"/>
<feature type="region of interest" description="Disordered" evidence="14">
    <location>
        <begin position="95"/>
        <end position="137"/>
    </location>
</feature>
<comment type="subunit">
    <text evidence="11">Heterotetramer; composed of two copies of TRM6 and two copies of TRM61.</text>
</comment>
<comment type="function">
    <text evidence="10">Catalytic subunit of tRNA (adenine-N(1)-)-methyltransferase, which catalyzes the formation of N(1)-methyladenine at position 58 (m1A58) in initiator methionyl-tRNA.</text>
</comment>
<dbReference type="AlphaFoldDB" id="A0AAV9HUH2"/>
<dbReference type="Gene3D" id="3.40.50.150">
    <property type="entry name" value="Vaccinia Virus protein VP39"/>
    <property type="match status" value="1"/>
</dbReference>
<evidence type="ECO:0000256" key="8">
    <source>
        <dbReference type="ARBA" id="ARBA00023242"/>
    </source>
</evidence>
<proteinExistence type="predicted"/>
<feature type="compositionally biased region" description="Basic and acidic residues" evidence="14">
    <location>
        <begin position="393"/>
        <end position="403"/>
    </location>
</feature>
<feature type="compositionally biased region" description="Basic and acidic residues" evidence="14">
    <location>
        <begin position="110"/>
        <end position="123"/>
    </location>
</feature>
<evidence type="ECO:0000256" key="10">
    <source>
        <dbReference type="ARBA" id="ARBA00054081"/>
    </source>
</evidence>
<dbReference type="InterPro" id="IPR049470">
    <property type="entry name" value="TRM61_C"/>
</dbReference>
<gene>
    <name evidence="16" type="ORF">QBC42DRAFT_264457</name>
</gene>
<dbReference type="GO" id="GO:0030488">
    <property type="term" value="P:tRNA methylation"/>
    <property type="evidence" value="ECO:0007669"/>
    <property type="project" value="InterPro"/>
</dbReference>
<dbReference type="Pfam" id="PF08704">
    <property type="entry name" value="GCD14"/>
    <property type="match status" value="1"/>
</dbReference>
<dbReference type="GO" id="GO:0160107">
    <property type="term" value="F:tRNA (adenine(58)-N1)-methyltransferase activity"/>
    <property type="evidence" value="ECO:0007669"/>
    <property type="project" value="UniProtKB-EC"/>
</dbReference>
<evidence type="ECO:0000256" key="7">
    <source>
        <dbReference type="ARBA" id="ARBA00022694"/>
    </source>
</evidence>
<accession>A0AAV9HUH2</accession>
<evidence type="ECO:0000313" key="16">
    <source>
        <dbReference type="EMBL" id="KAK4464003.1"/>
    </source>
</evidence>
<dbReference type="InterPro" id="IPR029063">
    <property type="entry name" value="SAM-dependent_MTases_sf"/>
</dbReference>
<feature type="region of interest" description="Disordered" evidence="14">
    <location>
        <begin position="393"/>
        <end position="412"/>
    </location>
</feature>
<evidence type="ECO:0000256" key="6">
    <source>
        <dbReference type="ARBA" id="ARBA00022691"/>
    </source>
</evidence>
<reference evidence="16" key="2">
    <citation type="submission" date="2023-06" db="EMBL/GenBank/DDBJ databases">
        <authorList>
            <consortium name="Lawrence Berkeley National Laboratory"/>
            <person name="Mondo S.J."/>
            <person name="Hensen N."/>
            <person name="Bonometti L."/>
            <person name="Westerberg I."/>
            <person name="Brannstrom I.O."/>
            <person name="Guillou S."/>
            <person name="Cros-Aarteil S."/>
            <person name="Calhoun S."/>
            <person name="Haridas S."/>
            <person name="Kuo A."/>
            <person name="Pangilinan J."/>
            <person name="Riley R."/>
            <person name="Labutti K."/>
            <person name="Andreopoulos B."/>
            <person name="Lipzen A."/>
            <person name="Chen C."/>
            <person name="Yanf M."/>
            <person name="Daum C."/>
            <person name="Ng V."/>
            <person name="Clum A."/>
            <person name="Steindorff A."/>
            <person name="Ohm R."/>
            <person name="Martin F."/>
            <person name="Silar P."/>
            <person name="Natvig D."/>
            <person name="Lalanne C."/>
            <person name="Gautier V."/>
            <person name="Ament-Velasquez S.L."/>
            <person name="Kruys A."/>
            <person name="Hutchinson M.I."/>
            <person name="Powell A.J."/>
            <person name="Barry K."/>
            <person name="Miller A.N."/>
            <person name="Grigoriev I.V."/>
            <person name="Debuchy R."/>
            <person name="Gladieux P."/>
            <person name="Thoren M.H."/>
            <person name="Johannesson H."/>
        </authorList>
    </citation>
    <scope>NUCLEOTIDE SEQUENCE</scope>
    <source>
        <strain evidence="16">PSN324</strain>
    </source>
</reference>
<evidence type="ECO:0000256" key="12">
    <source>
        <dbReference type="ARBA" id="ARBA00067592"/>
    </source>
</evidence>
<dbReference type="FunFam" id="3.40.50.150:FF:000189">
    <property type="entry name" value="tRNA (adenine(58)-N(1))-methyltransferase catalytic subunit TRM61"/>
    <property type="match status" value="1"/>
</dbReference>
<dbReference type="SUPFAM" id="SSF53335">
    <property type="entry name" value="S-adenosyl-L-methionine-dependent methyltransferases"/>
    <property type="match status" value="1"/>
</dbReference>
<keyword evidence="17" id="KW-1185">Reference proteome</keyword>
<dbReference type="GO" id="GO:0005634">
    <property type="term" value="C:nucleus"/>
    <property type="evidence" value="ECO:0007669"/>
    <property type="project" value="UniProtKB-SubCell"/>
</dbReference>
<comment type="caution">
    <text evidence="16">The sequence shown here is derived from an EMBL/GenBank/DDBJ whole genome shotgun (WGS) entry which is preliminary data.</text>
</comment>
<dbReference type="PANTHER" id="PTHR12133:SF2">
    <property type="entry name" value="TRNA (ADENINE(58)-N(1))-METHYLTRANSFERASE CATALYTIC SUBUNIT TRMT61A"/>
    <property type="match status" value="1"/>
</dbReference>
<dbReference type="InterPro" id="IPR014816">
    <property type="entry name" value="tRNA_MeTrfase_Gcd14"/>
</dbReference>
<name>A0AAV9HUH2_9PEZI</name>
<keyword evidence="4 16" id="KW-0489">Methyltransferase</keyword>
<evidence type="ECO:0000256" key="11">
    <source>
        <dbReference type="ARBA" id="ARBA00063447"/>
    </source>
</evidence>
<evidence type="ECO:0000256" key="13">
    <source>
        <dbReference type="ARBA" id="ARBA00077998"/>
    </source>
</evidence>
<keyword evidence="5" id="KW-0808">Transferase</keyword>
<reference evidence="16" key="1">
    <citation type="journal article" date="2023" name="Mol. Phylogenet. Evol.">
        <title>Genome-scale phylogeny and comparative genomics of the fungal order Sordariales.</title>
        <authorList>
            <person name="Hensen N."/>
            <person name="Bonometti L."/>
            <person name="Westerberg I."/>
            <person name="Brannstrom I.O."/>
            <person name="Guillou S."/>
            <person name="Cros-Aarteil S."/>
            <person name="Calhoun S."/>
            <person name="Haridas S."/>
            <person name="Kuo A."/>
            <person name="Mondo S."/>
            <person name="Pangilinan J."/>
            <person name="Riley R."/>
            <person name="LaButti K."/>
            <person name="Andreopoulos B."/>
            <person name="Lipzen A."/>
            <person name="Chen C."/>
            <person name="Yan M."/>
            <person name="Daum C."/>
            <person name="Ng V."/>
            <person name="Clum A."/>
            <person name="Steindorff A."/>
            <person name="Ohm R.A."/>
            <person name="Martin F."/>
            <person name="Silar P."/>
            <person name="Natvig D.O."/>
            <person name="Lalanne C."/>
            <person name="Gautier V."/>
            <person name="Ament-Velasquez S.L."/>
            <person name="Kruys A."/>
            <person name="Hutchinson M.I."/>
            <person name="Powell A.J."/>
            <person name="Barry K."/>
            <person name="Miller A.N."/>
            <person name="Grigoriev I.V."/>
            <person name="Debuchy R."/>
            <person name="Gladieux P."/>
            <person name="Hiltunen Thoren M."/>
            <person name="Johannesson H."/>
        </authorList>
    </citation>
    <scope>NUCLEOTIDE SEQUENCE</scope>
    <source>
        <strain evidence="16">PSN324</strain>
    </source>
</reference>
<dbReference type="EMBL" id="MU864953">
    <property type="protein sequence ID" value="KAK4464003.1"/>
    <property type="molecule type" value="Genomic_DNA"/>
</dbReference>
<evidence type="ECO:0000256" key="2">
    <source>
        <dbReference type="ARBA" id="ARBA00012796"/>
    </source>
</evidence>
<evidence type="ECO:0000256" key="1">
    <source>
        <dbReference type="ARBA" id="ARBA00004123"/>
    </source>
</evidence>
<evidence type="ECO:0000256" key="5">
    <source>
        <dbReference type="ARBA" id="ARBA00022679"/>
    </source>
</evidence>
<feature type="domain" description="tRNA (adenine(58)-N(1))-methyltransferase catalytic subunit TRM61 C-terminal" evidence="15">
    <location>
        <begin position="153"/>
        <end position="483"/>
    </location>
</feature>
<dbReference type="PANTHER" id="PTHR12133">
    <property type="entry name" value="TRNA (ADENINE(58)-N(1))-METHYLTRANSFERASE"/>
    <property type="match status" value="1"/>
</dbReference>
<keyword evidence="6" id="KW-0949">S-adenosyl-L-methionine</keyword>
<keyword evidence="7" id="KW-0819">tRNA processing</keyword>
<dbReference type="PROSITE" id="PS51620">
    <property type="entry name" value="SAM_TRM61"/>
    <property type="match status" value="1"/>
</dbReference>
<organism evidence="16 17">
    <name type="scientific">Cladorrhinum samala</name>
    <dbReference type="NCBI Taxonomy" id="585594"/>
    <lineage>
        <taxon>Eukaryota</taxon>
        <taxon>Fungi</taxon>
        <taxon>Dikarya</taxon>
        <taxon>Ascomycota</taxon>
        <taxon>Pezizomycotina</taxon>
        <taxon>Sordariomycetes</taxon>
        <taxon>Sordariomycetidae</taxon>
        <taxon>Sordariales</taxon>
        <taxon>Podosporaceae</taxon>
        <taxon>Cladorrhinum</taxon>
    </lineage>
</organism>
<sequence length="550" mass="60668">METEIPRSNVTDTMASTTTNQSPTVSPFLDPGPVTKVNSLAILQLSRDNLVPVYLEAPKGKHDGYAEGAVVNTRYGSFPHSTMINVPWGSQIRASKVDTGSRGRNKRKRDAADDAGKEAKDTPEESNTPLPSNGDAGADAEVQVKKAVADSSGFIHVLPPTPEVWTSSLPHRTQVVYTPDYSYVLHRIRARPGSTLIEAGAGSGSFSHASARAVYNGYPAREGDKKGKVYSFEFHEQRYHKMKQELIDHRLDDIVHLTHRDVYNGGFLTDDGKSPEAESVFLDLPAPWEALPHLSRRNPKDPNDKTWVSPLNPKKSAYLCTFSPCIEQVTKTVSAMRRLGWMDIDMVEIANRKYHTSRERVGLNLCFDRGVNNSARDVDEALARLTEIESRFREHAAKSRGEGESDDDEEMDDDDAIAATKTKGGKKGNKKGSTENGNSTIPDNEEGNVSGSGSGTAPWMEGRLITRGEPEIKTHTSYLVFAILPREWTEQDEAAAAARYPVVGEQKVIGVVDKAARKKERREQLQKATLGNRKARRKERDAQMAVTEAA</sequence>
<protein>
    <recommendedName>
        <fullName evidence="3">tRNA (adenine(58)-N(1))-methyltransferase catalytic subunit TRM61</fullName>
        <ecNumber evidence="2">2.1.1.220</ecNumber>
    </recommendedName>
    <alternativeName>
        <fullName evidence="12">tRNA (adenine(58)-N(1))-methyltransferase catalytic subunit trm61</fullName>
    </alternativeName>
    <alternativeName>
        <fullName evidence="9 13">tRNA(m1A58)-methyltransferase subunit TRM61</fullName>
    </alternativeName>
</protein>
<feature type="compositionally biased region" description="Polar residues" evidence="14">
    <location>
        <begin position="1"/>
        <end position="25"/>
    </location>
</feature>
<evidence type="ECO:0000259" key="15">
    <source>
        <dbReference type="Pfam" id="PF08704"/>
    </source>
</evidence>
<feature type="region of interest" description="Disordered" evidence="14">
    <location>
        <begin position="419"/>
        <end position="460"/>
    </location>
</feature>
<evidence type="ECO:0000313" key="17">
    <source>
        <dbReference type="Proteomes" id="UP001321749"/>
    </source>
</evidence>
<feature type="region of interest" description="Disordered" evidence="14">
    <location>
        <begin position="519"/>
        <end position="550"/>
    </location>
</feature>
<dbReference type="Proteomes" id="UP001321749">
    <property type="component" value="Unassembled WGS sequence"/>
</dbReference>
<evidence type="ECO:0000256" key="4">
    <source>
        <dbReference type="ARBA" id="ARBA00022603"/>
    </source>
</evidence>
<dbReference type="Gene3D" id="3.10.330.20">
    <property type="match status" value="1"/>
</dbReference>
<feature type="region of interest" description="Disordered" evidence="14">
    <location>
        <begin position="1"/>
        <end position="31"/>
    </location>
</feature>
<keyword evidence="8" id="KW-0539">Nucleus</keyword>
<evidence type="ECO:0000256" key="3">
    <source>
        <dbReference type="ARBA" id="ARBA00015963"/>
    </source>
</evidence>
<evidence type="ECO:0000256" key="14">
    <source>
        <dbReference type="SAM" id="MobiDB-lite"/>
    </source>
</evidence>